<dbReference type="SUPFAM" id="SSF75005">
    <property type="entry name" value="Arabinanase/levansucrase/invertase"/>
    <property type="match status" value="1"/>
</dbReference>
<dbReference type="InterPro" id="IPR023296">
    <property type="entry name" value="Glyco_hydro_beta-prop_sf"/>
</dbReference>
<dbReference type="Proteomes" id="UP000292424">
    <property type="component" value="Chromosome"/>
</dbReference>
<keyword evidence="4" id="KW-0119">Carbohydrate metabolism</keyword>
<evidence type="ECO:0000256" key="6">
    <source>
        <dbReference type="PIRSR" id="PIRSR606710-1"/>
    </source>
</evidence>
<evidence type="ECO:0000256" key="1">
    <source>
        <dbReference type="ARBA" id="ARBA00009865"/>
    </source>
</evidence>
<dbReference type="InterPro" id="IPR052176">
    <property type="entry name" value="Glycosyl_Hydrlase_43_Enz"/>
</dbReference>
<evidence type="ECO:0000256" key="4">
    <source>
        <dbReference type="ARBA" id="ARBA00023277"/>
    </source>
</evidence>
<protein>
    <submittedName>
        <fullName evidence="9">Family 43 glycosylhydrolase</fullName>
    </submittedName>
</protein>
<keyword evidence="2" id="KW-0624">Polysaccharide degradation</keyword>
<organism evidence="9 10">
    <name type="scientific">Rhizosphaericola mali</name>
    <dbReference type="NCBI Taxonomy" id="2545455"/>
    <lineage>
        <taxon>Bacteria</taxon>
        <taxon>Pseudomonadati</taxon>
        <taxon>Bacteroidota</taxon>
        <taxon>Chitinophagia</taxon>
        <taxon>Chitinophagales</taxon>
        <taxon>Chitinophagaceae</taxon>
        <taxon>Rhizosphaericola</taxon>
    </lineage>
</organism>
<dbReference type="OrthoDB" id="9801455at2"/>
<dbReference type="GO" id="GO:0045493">
    <property type="term" value="P:xylan catabolic process"/>
    <property type="evidence" value="ECO:0007669"/>
    <property type="project" value="UniProtKB-KW"/>
</dbReference>
<dbReference type="RefSeq" id="WP_131329484.1">
    <property type="nucleotide sequence ID" value="NZ_CP044016.1"/>
</dbReference>
<keyword evidence="3 8" id="KW-0378">Hydrolase</keyword>
<dbReference type="Gene3D" id="2.115.10.20">
    <property type="entry name" value="Glycosyl hydrolase domain, family 43"/>
    <property type="match status" value="1"/>
</dbReference>
<dbReference type="Pfam" id="PF04616">
    <property type="entry name" value="Glyco_hydro_43"/>
    <property type="match status" value="1"/>
</dbReference>
<reference evidence="9 10" key="1">
    <citation type="submission" date="2019-09" db="EMBL/GenBank/DDBJ databases">
        <title>Complete genome sequence of Arachidicoccus sp. B3-10 isolated from apple orchard soil.</title>
        <authorList>
            <person name="Kim H.S."/>
            <person name="Han K.-I."/>
            <person name="Suh M.K."/>
            <person name="Lee K.C."/>
            <person name="Eom M.K."/>
            <person name="Kim J.-S."/>
            <person name="Kang S.W."/>
            <person name="Sin Y."/>
            <person name="Lee J.-S."/>
        </authorList>
    </citation>
    <scope>NUCLEOTIDE SEQUENCE [LARGE SCALE GENOMIC DNA]</scope>
    <source>
        <strain evidence="9 10">B3-10</strain>
    </source>
</reference>
<feature type="active site" description="Proton acceptor" evidence="6">
    <location>
        <position position="40"/>
    </location>
</feature>
<evidence type="ECO:0000313" key="9">
    <source>
        <dbReference type="EMBL" id="QES88578.1"/>
    </source>
</evidence>
<dbReference type="InterPro" id="IPR006710">
    <property type="entry name" value="Glyco_hydro_43"/>
</dbReference>
<dbReference type="KEGG" id="arac:E0W69_007860"/>
<sequence length="328" mass="36510">MKTIFRFILPLGVLGIVTCSKNNSSSQNVIIDSSNIFMADPTMFYQDGKYYLSGTYEPDTRDGIRIFSSDNMHSFSNAGNKIVLKNGAAYGTDLYWAPQFWSNNGQANLLYTANEHIAYATSSSIDGPFSGQNKPIIADRKNIDPFLYTDDDGKKYLFHVEFPDGTNRIYTALLNDDNSGIDESSNKVSISPTERWETVMGKVTEGPTVLKHNGVYYLIYSANDFRSQSYAVGYATSTSITGPWIKYSNNPILSKENTGYSGTGHGDVFTGADNQMYYIFHTHNSDSAVTPRKTAITRMFFEKNPAGGPDILKMAIDEIFFPKVSIHN</sequence>
<accession>A0A5P2G1K6</accession>
<proteinExistence type="inferred from homology"/>
<evidence type="ECO:0000256" key="7">
    <source>
        <dbReference type="PIRSR" id="PIRSR606710-2"/>
    </source>
</evidence>
<evidence type="ECO:0000256" key="3">
    <source>
        <dbReference type="ARBA" id="ARBA00022801"/>
    </source>
</evidence>
<evidence type="ECO:0000256" key="8">
    <source>
        <dbReference type="RuleBase" id="RU361187"/>
    </source>
</evidence>
<feature type="active site" description="Proton donor" evidence="6">
    <location>
        <position position="205"/>
    </location>
</feature>
<dbReference type="CDD" id="cd08991">
    <property type="entry name" value="GH43_HoAraf43-like"/>
    <property type="match status" value="1"/>
</dbReference>
<dbReference type="AlphaFoldDB" id="A0A5P2G1K6"/>
<keyword evidence="10" id="KW-1185">Reference proteome</keyword>
<name>A0A5P2G1K6_9BACT</name>
<feature type="site" description="Important for catalytic activity, responsible for pKa modulation of the active site Glu and correct orientation of both the proton donor and substrate" evidence="7">
    <location>
        <position position="144"/>
    </location>
</feature>
<evidence type="ECO:0000256" key="5">
    <source>
        <dbReference type="ARBA" id="ARBA00023295"/>
    </source>
</evidence>
<evidence type="ECO:0000313" key="10">
    <source>
        <dbReference type="Proteomes" id="UP000292424"/>
    </source>
</evidence>
<evidence type="ECO:0000256" key="2">
    <source>
        <dbReference type="ARBA" id="ARBA00022651"/>
    </source>
</evidence>
<dbReference type="EMBL" id="CP044016">
    <property type="protein sequence ID" value="QES88578.1"/>
    <property type="molecule type" value="Genomic_DNA"/>
</dbReference>
<keyword evidence="2" id="KW-0858">Xylan degradation</keyword>
<dbReference type="GO" id="GO:0004553">
    <property type="term" value="F:hydrolase activity, hydrolyzing O-glycosyl compounds"/>
    <property type="evidence" value="ECO:0007669"/>
    <property type="project" value="InterPro"/>
</dbReference>
<dbReference type="PANTHER" id="PTHR43772:SF2">
    <property type="entry name" value="PUTATIVE (AFU_ORTHOLOGUE AFUA_2G04480)-RELATED"/>
    <property type="match status" value="1"/>
</dbReference>
<dbReference type="PANTHER" id="PTHR43772">
    <property type="entry name" value="ENDO-1,4-BETA-XYLANASE"/>
    <property type="match status" value="1"/>
</dbReference>
<keyword evidence="5 8" id="KW-0326">Glycosidase</keyword>
<comment type="similarity">
    <text evidence="1 8">Belongs to the glycosyl hydrolase 43 family.</text>
</comment>
<gene>
    <name evidence="9" type="ORF">E0W69_007860</name>
</gene>